<dbReference type="AlphaFoldDB" id="A0A6P2C360"/>
<dbReference type="Proteomes" id="UP000460272">
    <property type="component" value="Unassembled WGS sequence"/>
</dbReference>
<organism evidence="3 4">
    <name type="scientific">Trebonia kvetii</name>
    <dbReference type="NCBI Taxonomy" id="2480626"/>
    <lineage>
        <taxon>Bacteria</taxon>
        <taxon>Bacillati</taxon>
        <taxon>Actinomycetota</taxon>
        <taxon>Actinomycetes</taxon>
        <taxon>Streptosporangiales</taxon>
        <taxon>Treboniaceae</taxon>
        <taxon>Trebonia</taxon>
    </lineage>
</organism>
<dbReference type="InterPro" id="IPR024425">
    <property type="entry name" value="LiaF-like_C"/>
</dbReference>
<dbReference type="EMBL" id="RPFW01000002">
    <property type="protein sequence ID" value="TVZ05397.1"/>
    <property type="molecule type" value="Genomic_DNA"/>
</dbReference>
<evidence type="ECO:0000259" key="2">
    <source>
        <dbReference type="Pfam" id="PF09922"/>
    </source>
</evidence>
<name>A0A6P2C360_9ACTN</name>
<feature type="domain" description="Cell wall-active antibiotics response LiaF-like C-terminal" evidence="2">
    <location>
        <begin position="97"/>
        <end position="158"/>
    </location>
</feature>
<keyword evidence="4" id="KW-1185">Reference proteome</keyword>
<comment type="caution">
    <text evidence="3">The sequence shown here is derived from an EMBL/GenBank/DDBJ whole genome shotgun (WGS) entry which is preliminary data.</text>
</comment>
<dbReference type="OrthoDB" id="4772576at2"/>
<sequence>MDNAPLRASDADREHAVIALREHLVAGRLTLEEFCERVDAALRATDTGDLAHLQNDLPEAWTGSASSRRLTARLTAALLSHVVRRGKFRLRGSAVAASICGDLDFDLRHAIMDEERAVVTVLAAFGNVDIYVPEGVNVDVAGLTVFGHRRDFGHDAGQPDAPSIHVRVFGFAGTVDVWRVPRDMRGSSYGEIVRAFPDRRPELPA</sequence>
<dbReference type="PANTHER" id="PTHR40763:SF5">
    <property type="entry name" value="MEMBRANE PROTEIN"/>
    <property type="match status" value="1"/>
</dbReference>
<evidence type="ECO:0000313" key="3">
    <source>
        <dbReference type="EMBL" id="TVZ05397.1"/>
    </source>
</evidence>
<dbReference type="PANTHER" id="PTHR40763">
    <property type="entry name" value="MEMBRANE PROTEIN-RELATED"/>
    <property type="match status" value="1"/>
</dbReference>
<evidence type="ECO:0000313" key="4">
    <source>
        <dbReference type="Proteomes" id="UP000460272"/>
    </source>
</evidence>
<protein>
    <submittedName>
        <fullName evidence="3">DUF1707 and DUF2154 domain-containing protein</fullName>
    </submittedName>
</protein>
<dbReference type="Pfam" id="PF08044">
    <property type="entry name" value="DUF1707"/>
    <property type="match status" value="1"/>
</dbReference>
<accession>A0A6P2C360</accession>
<dbReference type="Pfam" id="PF09922">
    <property type="entry name" value="LiaF-like_C"/>
    <property type="match status" value="1"/>
</dbReference>
<dbReference type="InterPro" id="IPR012551">
    <property type="entry name" value="DUF1707_SHOCT-like"/>
</dbReference>
<dbReference type="RefSeq" id="WP_145853100.1">
    <property type="nucleotide sequence ID" value="NZ_RPFW01000002.1"/>
</dbReference>
<evidence type="ECO:0000259" key="1">
    <source>
        <dbReference type="Pfam" id="PF08044"/>
    </source>
</evidence>
<reference evidence="3 4" key="1">
    <citation type="submission" date="2018-11" db="EMBL/GenBank/DDBJ databases">
        <title>Trebonia kvetii gen.nov., sp.nov., a novel acidophilic actinobacterium, and proposal of the new actinobacterial family Treboniaceae fam. nov.</title>
        <authorList>
            <person name="Rapoport D."/>
            <person name="Sagova-Mareckova M."/>
            <person name="Sedlacek I."/>
            <person name="Provaznik J."/>
            <person name="Kralova S."/>
            <person name="Pavlinic D."/>
            <person name="Benes V."/>
            <person name="Kopecky J."/>
        </authorList>
    </citation>
    <scope>NUCLEOTIDE SEQUENCE [LARGE SCALE GENOMIC DNA]</scope>
    <source>
        <strain evidence="3 4">15Tr583</strain>
    </source>
</reference>
<feature type="domain" description="DUF1707" evidence="1">
    <location>
        <begin position="6"/>
        <end position="58"/>
    </location>
</feature>
<gene>
    <name evidence="3" type="ORF">EAS64_12630</name>
</gene>
<proteinExistence type="predicted"/>